<dbReference type="Proteomes" id="UP000217289">
    <property type="component" value="Chromosome"/>
</dbReference>
<protein>
    <submittedName>
        <fullName evidence="3">Transcriptional regulator</fullName>
    </submittedName>
</protein>
<dbReference type="EMBL" id="CP022163">
    <property type="protein sequence ID" value="ATB30641.1"/>
    <property type="molecule type" value="Genomic_DNA"/>
</dbReference>
<name>A0A250IHK1_9BACT</name>
<evidence type="ECO:0000313" key="4">
    <source>
        <dbReference type="Proteomes" id="UP000217289"/>
    </source>
</evidence>
<dbReference type="PROSITE" id="PS50943">
    <property type="entry name" value="HTH_CROC1"/>
    <property type="match status" value="1"/>
</dbReference>
<dbReference type="AlphaFoldDB" id="A0A250IHK1"/>
<dbReference type="SMART" id="SM00530">
    <property type="entry name" value="HTH_XRE"/>
    <property type="match status" value="1"/>
</dbReference>
<feature type="region of interest" description="Disordered" evidence="1">
    <location>
        <begin position="1"/>
        <end position="33"/>
    </location>
</feature>
<proteinExistence type="predicted"/>
<feature type="domain" description="HTH cro/C1-type" evidence="2">
    <location>
        <begin position="28"/>
        <end position="81"/>
    </location>
</feature>
<organism evidence="3 4">
    <name type="scientific">Melittangium boletus DSM 14713</name>
    <dbReference type="NCBI Taxonomy" id="1294270"/>
    <lineage>
        <taxon>Bacteria</taxon>
        <taxon>Pseudomonadati</taxon>
        <taxon>Myxococcota</taxon>
        <taxon>Myxococcia</taxon>
        <taxon>Myxococcales</taxon>
        <taxon>Cystobacterineae</taxon>
        <taxon>Archangiaceae</taxon>
        <taxon>Melittangium</taxon>
    </lineage>
</organism>
<dbReference type="InterPro" id="IPR010982">
    <property type="entry name" value="Lambda_DNA-bd_dom_sf"/>
</dbReference>
<dbReference type="GO" id="GO:0003677">
    <property type="term" value="F:DNA binding"/>
    <property type="evidence" value="ECO:0007669"/>
    <property type="project" value="InterPro"/>
</dbReference>
<dbReference type="InterPro" id="IPR001387">
    <property type="entry name" value="Cro/C1-type_HTH"/>
</dbReference>
<dbReference type="SUPFAM" id="SSF47413">
    <property type="entry name" value="lambda repressor-like DNA-binding domains"/>
    <property type="match status" value="1"/>
</dbReference>
<dbReference type="OrthoDB" id="5520126at2"/>
<dbReference type="KEGG" id="mbd:MEBOL_004102"/>
<dbReference type="CDD" id="cd00093">
    <property type="entry name" value="HTH_XRE"/>
    <property type="match status" value="1"/>
</dbReference>
<evidence type="ECO:0000259" key="2">
    <source>
        <dbReference type="PROSITE" id="PS50943"/>
    </source>
</evidence>
<dbReference type="Pfam" id="PF01381">
    <property type="entry name" value="HTH_3"/>
    <property type="match status" value="1"/>
</dbReference>
<keyword evidence="4" id="KW-1185">Reference proteome</keyword>
<reference evidence="3 4" key="1">
    <citation type="submission" date="2017-06" db="EMBL/GenBank/DDBJ databases">
        <authorList>
            <person name="Kim H.J."/>
            <person name="Triplett B.A."/>
        </authorList>
    </citation>
    <scope>NUCLEOTIDE SEQUENCE [LARGE SCALE GENOMIC DNA]</scope>
    <source>
        <strain evidence="3 4">DSM 14713</strain>
    </source>
</reference>
<gene>
    <name evidence="3" type="ORF">MEBOL_004102</name>
</gene>
<sequence>MASKTTVPPRGRREAKQKLSKALGDAAREARKREGVTQADVAERIGVATEVYGRLERGLLMPSVPTLRRLCLALRLPADSLLSLGTPHPPAWAETPAPPADAGGPQMRRLMRHVRKLNPEQLRALSHVAATLRREE</sequence>
<evidence type="ECO:0000256" key="1">
    <source>
        <dbReference type="SAM" id="MobiDB-lite"/>
    </source>
</evidence>
<evidence type="ECO:0000313" key="3">
    <source>
        <dbReference type="EMBL" id="ATB30641.1"/>
    </source>
</evidence>
<dbReference type="RefSeq" id="WP_095979065.1">
    <property type="nucleotide sequence ID" value="NZ_CP022163.1"/>
</dbReference>
<dbReference type="Gene3D" id="1.10.260.40">
    <property type="entry name" value="lambda repressor-like DNA-binding domains"/>
    <property type="match status" value="1"/>
</dbReference>
<accession>A0A250IHK1</accession>